<reference evidence="16" key="1">
    <citation type="journal article" date="2023" name="GigaByte">
        <title>Genome assembly of the bearded iris, Iris pallida Lam.</title>
        <authorList>
            <person name="Bruccoleri R.E."/>
            <person name="Oakeley E.J."/>
            <person name="Faust A.M.E."/>
            <person name="Altorfer M."/>
            <person name="Dessus-Babus S."/>
            <person name="Burckhardt D."/>
            <person name="Oertli M."/>
            <person name="Naumann U."/>
            <person name="Petersen F."/>
            <person name="Wong J."/>
        </authorList>
    </citation>
    <scope>NUCLEOTIDE SEQUENCE</scope>
    <source>
        <strain evidence="16">GSM-AAB239-AS_SAM_17_03QT</strain>
    </source>
</reference>
<dbReference type="InterPro" id="IPR015824">
    <property type="entry name" value="Phosphoglycerate_kinase_N"/>
</dbReference>
<dbReference type="GO" id="GO:0005524">
    <property type="term" value="F:ATP binding"/>
    <property type="evidence" value="ECO:0007669"/>
    <property type="project" value="UniProtKB-KW"/>
</dbReference>
<evidence type="ECO:0000256" key="11">
    <source>
        <dbReference type="ARBA" id="ARBA00022842"/>
    </source>
</evidence>
<feature type="binding site" evidence="13">
    <location>
        <begin position="423"/>
        <end position="426"/>
    </location>
    <ligand>
        <name>ATP</name>
        <dbReference type="ChEBI" id="CHEBI:30616"/>
    </ligand>
</feature>
<evidence type="ECO:0000256" key="12">
    <source>
        <dbReference type="PIRSR" id="PIRSR000724-1"/>
    </source>
</evidence>
<feature type="binding site" evidence="13">
    <location>
        <position position="272"/>
    </location>
    <ligand>
        <name>ATP</name>
        <dbReference type="ChEBI" id="CHEBI:30616"/>
    </ligand>
</feature>
<sequence>MASSLASPSLSLLPISSSAAASRSVRLPARRLSFASSFDAALSLCVSSRVRAVSAKGARGLRGVVSMAKKSVGDLAAADLKGKRVFVRADLNVPLDDSQNITDDTRIRAAVPTIKYLMANGAKVILSSHLPGRPKGVTPKFSLSPLVPRLSELLGTTVVKADDCIGPEVEEKVAALPEGGVLLLENVRFYKEEEKNDPEFAKKLASLADLYVNDAFGTAHRAHASTEGVTKFLKPSVAGFLLQKELDYLVGAVSNPKRPFAAIVGGSKVSSKIGVIESLLEKCDILLLGGGMIFTFYKAQGLSVGSSLVEEDKLELATTLLAKAKSKGVSLLLPTDVIIADKFAPDANSKVVPASEIPDGWMGLDIGPDSVKSFSEALETTKTVIWNGPMGVFEFDKFAVGTEAIAKKLAELSGKGVTTIIGGGDSVAAVEKVGVAEVMSHISTGGGASLELLEGKELPGVVALDEAIPVAV</sequence>
<dbReference type="AlphaFoldDB" id="A0AAX6DNR7"/>
<evidence type="ECO:0000256" key="14">
    <source>
        <dbReference type="RuleBase" id="RU000532"/>
    </source>
</evidence>
<keyword evidence="18" id="KW-1185">Reference proteome</keyword>
<feature type="binding site" evidence="12">
    <location>
        <position position="106"/>
    </location>
    <ligand>
        <name>(2R)-3-phosphoglycerate</name>
        <dbReference type="ChEBI" id="CHEBI:58272"/>
    </ligand>
</feature>
<evidence type="ECO:0000313" key="16">
    <source>
        <dbReference type="EMBL" id="KAJ6793339.1"/>
    </source>
</evidence>
<evidence type="ECO:0000256" key="3">
    <source>
        <dbReference type="ARBA" id="ARBA00005215"/>
    </source>
</evidence>
<dbReference type="PANTHER" id="PTHR11406:SF23">
    <property type="entry name" value="PHOSPHOGLYCERATE KINASE 1, CHLOROPLASTIC-RELATED"/>
    <property type="match status" value="1"/>
</dbReference>
<evidence type="ECO:0000256" key="9">
    <source>
        <dbReference type="ARBA" id="ARBA00022777"/>
    </source>
</evidence>
<feature type="binding site" evidence="12">
    <location>
        <begin position="129"/>
        <end position="133"/>
    </location>
    <ligand>
        <name>substrate</name>
    </ligand>
</feature>
<dbReference type="Pfam" id="PF00162">
    <property type="entry name" value="PGK"/>
    <property type="match status" value="1"/>
</dbReference>
<dbReference type="FunFam" id="3.40.50.1260:FF:000003">
    <property type="entry name" value="Phosphoglycerate kinase"/>
    <property type="match status" value="1"/>
</dbReference>
<dbReference type="InterPro" id="IPR001576">
    <property type="entry name" value="Phosphoglycerate_kinase"/>
</dbReference>
<feature type="binding site" evidence="12">
    <location>
        <position position="221"/>
    </location>
    <ligand>
        <name>(2R)-3-phosphoglycerate</name>
        <dbReference type="ChEBI" id="CHEBI:58272"/>
    </ligand>
</feature>
<feature type="binding site" evidence="12">
    <location>
        <position position="188"/>
    </location>
    <ligand>
        <name>(2R)-3-phosphoglycerate</name>
        <dbReference type="ChEBI" id="CHEBI:58272"/>
    </ligand>
</feature>
<dbReference type="GO" id="GO:0006094">
    <property type="term" value="P:gluconeogenesis"/>
    <property type="evidence" value="ECO:0007669"/>
    <property type="project" value="TreeGrafter"/>
</dbReference>
<feature type="binding site" evidence="13">
    <location>
        <position position="363"/>
    </location>
    <ligand>
        <name>ATP</name>
        <dbReference type="ChEBI" id="CHEBI:30616"/>
    </ligand>
</feature>
<dbReference type="EC" id="2.7.2.3" evidence="6 14"/>
<evidence type="ECO:0000256" key="1">
    <source>
        <dbReference type="ARBA" id="ARBA00000642"/>
    </source>
</evidence>
<feature type="binding site" evidence="13">
    <location>
        <position position="394"/>
    </location>
    <ligand>
        <name>ATP</name>
        <dbReference type="ChEBI" id="CHEBI:30616"/>
    </ligand>
</feature>
<keyword evidence="10 13" id="KW-0067">ATP-binding</keyword>
<comment type="cofactor">
    <cofactor evidence="2">
        <name>Mg(2+)</name>
        <dbReference type="ChEBI" id="CHEBI:18420"/>
    </cofactor>
</comment>
<gene>
    <name evidence="16" type="ORF">M6B38_235795</name>
    <name evidence="17" type="ORF">M6B38_283335</name>
</gene>
<evidence type="ECO:0000256" key="8">
    <source>
        <dbReference type="ARBA" id="ARBA00022741"/>
    </source>
</evidence>
<dbReference type="CDD" id="cd00318">
    <property type="entry name" value="Phosphoglycerate_kinase"/>
    <property type="match status" value="1"/>
</dbReference>
<dbReference type="Gene3D" id="3.40.50.1260">
    <property type="entry name" value="Phosphoglycerate kinase, N-terminal domain"/>
    <property type="match status" value="2"/>
</dbReference>
<dbReference type="InterPro" id="IPR015911">
    <property type="entry name" value="Phosphoglycerate_kinase_CS"/>
</dbReference>
<comment type="pathway">
    <text evidence="3">Carbohydrate biosynthesis; Calvin cycle.</text>
</comment>
<organism evidence="16 18">
    <name type="scientific">Iris pallida</name>
    <name type="common">Sweet iris</name>
    <dbReference type="NCBI Taxonomy" id="29817"/>
    <lineage>
        <taxon>Eukaryota</taxon>
        <taxon>Viridiplantae</taxon>
        <taxon>Streptophyta</taxon>
        <taxon>Embryophyta</taxon>
        <taxon>Tracheophyta</taxon>
        <taxon>Spermatophyta</taxon>
        <taxon>Magnoliopsida</taxon>
        <taxon>Liliopsida</taxon>
        <taxon>Asparagales</taxon>
        <taxon>Iridaceae</taxon>
        <taxon>Iridoideae</taxon>
        <taxon>Irideae</taxon>
        <taxon>Iris</taxon>
    </lineage>
</organism>
<keyword evidence="11" id="KW-0460">Magnesium</keyword>
<protein>
    <recommendedName>
        <fullName evidence="6 14">Phosphoglycerate kinase</fullName>
        <ecNumber evidence="6 14">2.7.2.3</ecNumber>
    </recommendedName>
</protein>
<dbReference type="PIRSF" id="PIRSF000724">
    <property type="entry name" value="Pgk"/>
    <property type="match status" value="1"/>
</dbReference>
<accession>A0AAX6DNR7</accession>
<dbReference type="PROSITE" id="PS00111">
    <property type="entry name" value="PGLYCERATE_KINASE"/>
    <property type="match status" value="1"/>
</dbReference>
<dbReference type="InterPro" id="IPR036043">
    <property type="entry name" value="Phosphoglycerate_kinase_sf"/>
</dbReference>
<dbReference type="GO" id="GO:0043531">
    <property type="term" value="F:ADP binding"/>
    <property type="evidence" value="ECO:0007669"/>
    <property type="project" value="TreeGrafter"/>
</dbReference>
<keyword evidence="9 14" id="KW-0418">Kinase</keyword>
<evidence type="ECO:0000313" key="18">
    <source>
        <dbReference type="Proteomes" id="UP001140949"/>
    </source>
</evidence>
<evidence type="ECO:0000256" key="13">
    <source>
        <dbReference type="PIRSR" id="PIRSR000724-2"/>
    </source>
</evidence>
<dbReference type="GO" id="GO:0004618">
    <property type="term" value="F:phosphoglycerate kinase activity"/>
    <property type="evidence" value="ECO:0007669"/>
    <property type="project" value="UniProtKB-EC"/>
</dbReference>
<evidence type="ECO:0000256" key="7">
    <source>
        <dbReference type="ARBA" id="ARBA00022679"/>
    </source>
</evidence>
<evidence type="ECO:0000256" key="2">
    <source>
        <dbReference type="ARBA" id="ARBA00001946"/>
    </source>
</evidence>
<dbReference type="GO" id="GO:0006096">
    <property type="term" value="P:glycolytic process"/>
    <property type="evidence" value="ECO:0007669"/>
    <property type="project" value="InterPro"/>
</dbReference>
<evidence type="ECO:0000256" key="15">
    <source>
        <dbReference type="RuleBase" id="RU000696"/>
    </source>
</evidence>
<keyword evidence="8" id="KW-0547">Nucleotide-binding</keyword>
<evidence type="ECO:0000256" key="5">
    <source>
        <dbReference type="ARBA" id="ARBA00011245"/>
    </source>
</evidence>
<evidence type="ECO:0000256" key="4">
    <source>
        <dbReference type="ARBA" id="ARBA00008982"/>
    </source>
</evidence>
<comment type="caution">
    <text evidence="16">The sequence shown here is derived from an EMBL/GenBank/DDBJ whole genome shotgun (WGS) entry which is preliminary data.</text>
</comment>
<dbReference type="HAMAP" id="MF_00145">
    <property type="entry name" value="Phosphoglyc_kinase"/>
    <property type="match status" value="1"/>
</dbReference>
<comment type="subunit">
    <text evidence="5 15">Monomer.</text>
</comment>
<name>A0AAX6DNR7_IRIPA</name>
<dbReference type="FunFam" id="3.40.50.1260:FF:000006">
    <property type="entry name" value="Phosphoglycerate kinase"/>
    <property type="match status" value="1"/>
</dbReference>
<dbReference type="Proteomes" id="UP001140949">
    <property type="component" value="Unassembled WGS sequence"/>
</dbReference>
<dbReference type="PANTHER" id="PTHR11406">
    <property type="entry name" value="PHOSPHOGLYCERATE KINASE"/>
    <property type="match status" value="1"/>
</dbReference>
<comment type="similarity">
    <text evidence="4 14">Belongs to the phosphoglycerate kinase family.</text>
</comment>
<dbReference type="EMBL" id="JANAVB010043020">
    <property type="protein sequence ID" value="KAJ6793339.1"/>
    <property type="molecule type" value="Genomic_DNA"/>
</dbReference>
<feature type="binding site" evidence="12">
    <location>
        <begin position="90"/>
        <end position="92"/>
    </location>
    <ligand>
        <name>substrate</name>
    </ligand>
</feature>
<reference evidence="16" key="2">
    <citation type="submission" date="2023-04" db="EMBL/GenBank/DDBJ databases">
        <authorList>
            <person name="Bruccoleri R.E."/>
            <person name="Oakeley E.J."/>
            <person name="Faust A.-M."/>
            <person name="Dessus-Babus S."/>
            <person name="Altorfer M."/>
            <person name="Burckhardt D."/>
            <person name="Oertli M."/>
            <person name="Naumann U."/>
            <person name="Petersen F."/>
            <person name="Wong J."/>
        </authorList>
    </citation>
    <scope>NUCLEOTIDE SEQUENCE</scope>
    <source>
        <strain evidence="16">GSM-AAB239-AS_SAM_17_03QT</strain>
        <tissue evidence="16">Leaf</tissue>
    </source>
</reference>
<keyword evidence="7 14" id="KW-0808">Transferase</keyword>
<evidence type="ECO:0000256" key="10">
    <source>
        <dbReference type="ARBA" id="ARBA00022840"/>
    </source>
</evidence>
<dbReference type="GO" id="GO:0005829">
    <property type="term" value="C:cytosol"/>
    <property type="evidence" value="ECO:0007669"/>
    <property type="project" value="TreeGrafter"/>
</dbReference>
<dbReference type="SUPFAM" id="SSF53748">
    <property type="entry name" value="Phosphoglycerate kinase"/>
    <property type="match status" value="1"/>
</dbReference>
<proteinExistence type="inferred from homology"/>
<comment type="catalytic activity">
    <reaction evidence="1 14">
        <text>(2R)-3-phosphoglycerate + ATP = (2R)-3-phospho-glyceroyl phosphate + ADP</text>
        <dbReference type="Rhea" id="RHEA:14801"/>
        <dbReference type="ChEBI" id="CHEBI:30616"/>
        <dbReference type="ChEBI" id="CHEBI:57604"/>
        <dbReference type="ChEBI" id="CHEBI:58272"/>
        <dbReference type="ChEBI" id="CHEBI:456216"/>
        <dbReference type="EC" id="2.7.2.3"/>
    </reaction>
</comment>
<dbReference type="EMBL" id="JANAVB010005597">
    <property type="protein sequence ID" value="KAJ6846800.1"/>
    <property type="molecule type" value="Genomic_DNA"/>
</dbReference>
<evidence type="ECO:0000256" key="6">
    <source>
        <dbReference type="ARBA" id="ARBA00013061"/>
    </source>
</evidence>
<evidence type="ECO:0000313" key="17">
    <source>
        <dbReference type="EMBL" id="KAJ6846800.1"/>
    </source>
</evidence>
<dbReference type="PRINTS" id="PR00477">
    <property type="entry name" value="PHGLYCKINASE"/>
</dbReference>